<accession>A0A552WJB8</accession>
<comment type="subcellular location">
    <subcellularLocation>
        <location evidence="1">Cell membrane</location>
        <topology evidence="1">Multi-pass membrane protein</topology>
    </subcellularLocation>
</comment>
<feature type="domain" description="ABC3 transporter permease C-terminal" evidence="8">
    <location>
        <begin position="745"/>
        <end position="862"/>
    </location>
</feature>
<dbReference type="EMBL" id="VJXR01000129">
    <property type="protein sequence ID" value="TRW42861.1"/>
    <property type="molecule type" value="Genomic_DNA"/>
</dbReference>
<evidence type="ECO:0000313" key="9">
    <source>
        <dbReference type="EMBL" id="TRW42861.1"/>
    </source>
</evidence>
<proteinExistence type="inferred from homology"/>
<feature type="transmembrane region" description="Helical" evidence="7">
    <location>
        <begin position="267"/>
        <end position="287"/>
    </location>
</feature>
<reference evidence="9 10" key="1">
    <citation type="submission" date="2019-07" db="EMBL/GenBank/DDBJ databases">
        <title>Georgenia wutianyii sp. nov. and Georgenia *** sp. nov. isolated from plateau pika (Ochotona curzoniae) in the Qinghai-Tibet plateau of China.</title>
        <authorList>
            <person name="Tian Z."/>
        </authorList>
    </citation>
    <scope>NUCLEOTIDE SEQUENCE [LARGE SCALE GENOMIC DNA]</scope>
    <source>
        <strain evidence="9 10">Z446</strain>
    </source>
</reference>
<comment type="similarity">
    <text evidence="6">Belongs to the ABC-4 integral membrane protein family.</text>
</comment>
<dbReference type="PANTHER" id="PTHR30572">
    <property type="entry name" value="MEMBRANE COMPONENT OF TRANSPORTER-RELATED"/>
    <property type="match status" value="1"/>
</dbReference>
<feature type="transmembrane region" description="Helical" evidence="7">
    <location>
        <begin position="787"/>
        <end position="814"/>
    </location>
</feature>
<keyword evidence="3 7" id="KW-0812">Transmembrane</keyword>
<organism evidence="9 10">
    <name type="scientific">Georgenia yuyongxinii</name>
    <dbReference type="NCBI Taxonomy" id="2589797"/>
    <lineage>
        <taxon>Bacteria</taxon>
        <taxon>Bacillati</taxon>
        <taxon>Actinomycetota</taxon>
        <taxon>Actinomycetes</taxon>
        <taxon>Micrococcales</taxon>
        <taxon>Bogoriellaceae</taxon>
        <taxon>Georgenia</taxon>
    </lineage>
</organism>
<evidence type="ECO:0000313" key="10">
    <source>
        <dbReference type="Proteomes" id="UP000318693"/>
    </source>
</evidence>
<evidence type="ECO:0000256" key="5">
    <source>
        <dbReference type="ARBA" id="ARBA00023136"/>
    </source>
</evidence>
<evidence type="ECO:0000256" key="3">
    <source>
        <dbReference type="ARBA" id="ARBA00022692"/>
    </source>
</evidence>
<evidence type="ECO:0000256" key="7">
    <source>
        <dbReference type="SAM" id="Phobius"/>
    </source>
</evidence>
<feature type="transmembrane region" description="Helical" evidence="7">
    <location>
        <begin position="318"/>
        <end position="341"/>
    </location>
</feature>
<dbReference type="AlphaFoldDB" id="A0A552WJB8"/>
<keyword evidence="10" id="KW-1185">Reference proteome</keyword>
<feature type="transmembrane region" description="Helical" evidence="7">
    <location>
        <begin position="513"/>
        <end position="533"/>
    </location>
</feature>
<keyword evidence="4 7" id="KW-1133">Transmembrane helix</keyword>
<feature type="transmembrane region" description="Helical" evidence="7">
    <location>
        <begin position="738"/>
        <end position="766"/>
    </location>
</feature>
<sequence length="869" mass="86508">MLRLTLAQMRRSVGRLAAAGLAIAVGTAFVAATLLAGALIRDTTYRTVTASLADADVVLRPADQVLDPAAVARIAELDAVEAADGVTHLYGQVRAGGMLDAANLTPVASTASLDAYRVLDGVAPARSGEVALTAASAQRLDVGIGDTVRAEWSRWEPPAAGSPDEEGSWSSAGADLTVTGVLVDPPALSGSGSTALVARADVEGWLTQQDPSTALTYDSVLVDVADGADPAAVADEIAGVAPSTVVRSALQEAEHQTAELTGDTQTLTYLVLGFAAIAMFVAGLVIANTFQVLVAQRTHALALLRCVGATKAQVHRSVLLEAVLLGAVAGVVGLLAGLALGQGALWFVGRADLGLEVATTITVTPAVIAVPVLTGAVVTVLAALAPARAATRVRPVAALRPASAPGLVRGGGRLRFWLAAVLIVGGAVLLAGAVALAVTAKVETSLGIFLAVGILGGIVSFAGVMVGAVFLVPGAVRVLGRALGAATGERRRPTVALATVNATRNPRRTSATASALLIGVGLVTMMATGAAGARSSLGATLDAEFPVDLAAEADSTGAGAELTAAQLDAITSTEGVDLAVAIPTAQVDLHGAEVVSSQLTVVAPADLAAVVRAPRLWAGLSDDVVLIGDLLAGMLEVQDGDELTIAGSSAGSAGTTSASVVVVPDAGWIVVVTPATAAQATETAVTQVWARLSGEDPAGTVQAVRGALAEATTGAGAVPFVTGAAAEREAYEQVIDTLLSIVIGLLGVAVVIALIGVANTLSLSVIERRREHALLRATGMTRGQLRALLAVEGVLIAVVGAAVGGLLGLLYGWAGTAVILGGTGELVLAVPWDALGAVAVVAVVAGLVASVLPARSAVRTPPVAALAAE</sequence>
<name>A0A552WJB8_9MICO</name>
<evidence type="ECO:0000259" key="8">
    <source>
        <dbReference type="Pfam" id="PF02687"/>
    </source>
</evidence>
<dbReference type="GO" id="GO:0022857">
    <property type="term" value="F:transmembrane transporter activity"/>
    <property type="evidence" value="ECO:0007669"/>
    <property type="project" value="TreeGrafter"/>
</dbReference>
<feature type="transmembrane region" description="Helical" evidence="7">
    <location>
        <begin position="361"/>
        <end position="384"/>
    </location>
</feature>
<dbReference type="RefSeq" id="WP_143420170.1">
    <property type="nucleotide sequence ID" value="NZ_VJXR01000129.1"/>
</dbReference>
<dbReference type="InterPro" id="IPR050250">
    <property type="entry name" value="Macrolide_Exporter_MacB"/>
</dbReference>
<dbReference type="Pfam" id="PF02687">
    <property type="entry name" value="FtsX"/>
    <property type="match status" value="2"/>
</dbReference>
<keyword evidence="5 7" id="KW-0472">Membrane</keyword>
<keyword evidence="2" id="KW-1003">Cell membrane</keyword>
<evidence type="ECO:0000256" key="4">
    <source>
        <dbReference type="ARBA" id="ARBA00022989"/>
    </source>
</evidence>
<gene>
    <name evidence="9" type="ORF">FJ693_19925</name>
</gene>
<protein>
    <submittedName>
        <fullName evidence="9">ABC transporter permease</fullName>
    </submittedName>
</protein>
<feature type="transmembrane region" description="Helical" evidence="7">
    <location>
        <begin position="416"/>
        <end position="440"/>
    </location>
</feature>
<dbReference type="Proteomes" id="UP000318693">
    <property type="component" value="Unassembled WGS sequence"/>
</dbReference>
<evidence type="ECO:0000256" key="6">
    <source>
        <dbReference type="ARBA" id="ARBA00038076"/>
    </source>
</evidence>
<dbReference type="PANTHER" id="PTHR30572:SF4">
    <property type="entry name" value="ABC TRANSPORTER PERMEASE YTRF"/>
    <property type="match status" value="1"/>
</dbReference>
<comment type="caution">
    <text evidence="9">The sequence shown here is derived from an EMBL/GenBank/DDBJ whole genome shotgun (WGS) entry which is preliminary data.</text>
</comment>
<feature type="domain" description="ABC3 transporter permease C-terminal" evidence="8">
    <location>
        <begin position="274"/>
        <end position="392"/>
    </location>
</feature>
<dbReference type="GO" id="GO:0005886">
    <property type="term" value="C:plasma membrane"/>
    <property type="evidence" value="ECO:0007669"/>
    <property type="project" value="UniProtKB-SubCell"/>
</dbReference>
<feature type="transmembrane region" description="Helical" evidence="7">
    <location>
        <begin position="446"/>
        <end position="472"/>
    </location>
</feature>
<feature type="transmembrane region" description="Helical" evidence="7">
    <location>
        <begin position="834"/>
        <end position="852"/>
    </location>
</feature>
<evidence type="ECO:0000256" key="1">
    <source>
        <dbReference type="ARBA" id="ARBA00004651"/>
    </source>
</evidence>
<evidence type="ECO:0000256" key="2">
    <source>
        <dbReference type="ARBA" id="ARBA00022475"/>
    </source>
</evidence>
<dbReference type="InterPro" id="IPR003838">
    <property type="entry name" value="ABC3_permease_C"/>
</dbReference>